<dbReference type="EMBL" id="JABSTU010000002">
    <property type="protein sequence ID" value="KAH8038124.1"/>
    <property type="molecule type" value="Genomic_DNA"/>
</dbReference>
<dbReference type="Proteomes" id="UP000821866">
    <property type="component" value="Chromosome 10"/>
</dbReference>
<gene>
    <name evidence="1" type="ORF">HPB51_022358</name>
</gene>
<organism evidence="1 2">
    <name type="scientific">Rhipicephalus microplus</name>
    <name type="common">Cattle tick</name>
    <name type="synonym">Boophilus microplus</name>
    <dbReference type="NCBI Taxonomy" id="6941"/>
    <lineage>
        <taxon>Eukaryota</taxon>
        <taxon>Metazoa</taxon>
        <taxon>Ecdysozoa</taxon>
        <taxon>Arthropoda</taxon>
        <taxon>Chelicerata</taxon>
        <taxon>Arachnida</taxon>
        <taxon>Acari</taxon>
        <taxon>Parasitiformes</taxon>
        <taxon>Ixodida</taxon>
        <taxon>Ixodoidea</taxon>
        <taxon>Ixodidae</taxon>
        <taxon>Rhipicephalinae</taxon>
        <taxon>Rhipicephalus</taxon>
        <taxon>Boophilus</taxon>
    </lineage>
</organism>
<evidence type="ECO:0000313" key="2">
    <source>
        <dbReference type="Proteomes" id="UP000821866"/>
    </source>
</evidence>
<keyword evidence="2" id="KW-1185">Reference proteome</keyword>
<protein>
    <submittedName>
        <fullName evidence="1">Uncharacterized protein</fullName>
    </submittedName>
</protein>
<proteinExistence type="predicted"/>
<comment type="caution">
    <text evidence="1">The sequence shown here is derived from an EMBL/GenBank/DDBJ whole genome shotgun (WGS) entry which is preliminary data.</text>
</comment>
<sequence length="90" mass="10031">MKVCGSAASSSGLREVYSAADPAVIHDITEAAESESSLWHALKADWIFNCLMLRIASPQAYKLLSDMKMLPLPSMSRLTQILRYTMQIRL</sequence>
<reference evidence="1" key="2">
    <citation type="submission" date="2021-09" db="EMBL/GenBank/DDBJ databases">
        <authorList>
            <person name="Jia N."/>
            <person name="Wang J."/>
            <person name="Shi W."/>
            <person name="Du L."/>
            <person name="Sun Y."/>
            <person name="Zhan W."/>
            <person name="Jiang J."/>
            <person name="Wang Q."/>
            <person name="Zhang B."/>
            <person name="Ji P."/>
            <person name="Sakyi L.B."/>
            <person name="Cui X."/>
            <person name="Yuan T."/>
            <person name="Jiang B."/>
            <person name="Yang W."/>
            <person name="Lam T.T.-Y."/>
            <person name="Chang Q."/>
            <person name="Ding S."/>
            <person name="Wang X."/>
            <person name="Zhu J."/>
            <person name="Ruan X."/>
            <person name="Zhao L."/>
            <person name="Wei J."/>
            <person name="Que T."/>
            <person name="Du C."/>
            <person name="Cheng J."/>
            <person name="Dai P."/>
            <person name="Han X."/>
            <person name="Huang E."/>
            <person name="Gao Y."/>
            <person name="Liu J."/>
            <person name="Shao H."/>
            <person name="Ye R."/>
            <person name="Li L."/>
            <person name="Wei W."/>
            <person name="Wang X."/>
            <person name="Wang C."/>
            <person name="Huo Q."/>
            <person name="Li W."/>
            <person name="Guo W."/>
            <person name="Chen H."/>
            <person name="Chen S."/>
            <person name="Zhou L."/>
            <person name="Zhou L."/>
            <person name="Ni X."/>
            <person name="Tian J."/>
            <person name="Zhou Y."/>
            <person name="Sheng Y."/>
            <person name="Liu T."/>
            <person name="Pan Y."/>
            <person name="Xia L."/>
            <person name="Li J."/>
            <person name="Zhao F."/>
            <person name="Cao W."/>
        </authorList>
    </citation>
    <scope>NUCLEOTIDE SEQUENCE</scope>
    <source>
        <strain evidence="1">Rmic-2018</strain>
        <tissue evidence="1">Larvae</tissue>
    </source>
</reference>
<evidence type="ECO:0000313" key="1">
    <source>
        <dbReference type="EMBL" id="KAH8038124.1"/>
    </source>
</evidence>
<accession>A0A9J6EV65</accession>
<dbReference type="AlphaFoldDB" id="A0A9J6EV65"/>
<reference evidence="1" key="1">
    <citation type="journal article" date="2020" name="Cell">
        <title>Large-Scale Comparative Analyses of Tick Genomes Elucidate Their Genetic Diversity and Vector Capacities.</title>
        <authorList>
            <consortium name="Tick Genome and Microbiome Consortium (TIGMIC)"/>
            <person name="Jia N."/>
            <person name="Wang J."/>
            <person name="Shi W."/>
            <person name="Du L."/>
            <person name="Sun Y."/>
            <person name="Zhan W."/>
            <person name="Jiang J.F."/>
            <person name="Wang Q."/>
            <person name="Zhang B."/>
            <person name="Ji P."/>
            <person name="Bell-Sakyi L."/>
            <person name="Cui X.M."/>
            <person name="Yuan T.T."/>
            <person name="Jiang B.G."/>
            <person name="Yang W.F."/>
            <person name="Lam T.T."/>
            <person name="Chang Q.C."/>
            <person name="Ding S.J."/>
            <person name="Wang X.J."/>
            <person name="Zhu J.G."/>
            <person name="Ruan X.D."/>
            <person name="Zhao L."/>
            <person name="Wei J.T."/>
            <person name="Ye R.Z."/>
            <person name="Que T.C."/>
            <person name="Du C.H."/>
            <person name="Zhou Y.H."/>
            <person name="Cheng J.X."/>
            <person name="Dai P.F."/>
            <person name="Guo W.B."/>
            <person name="Han X.H."/>
            <person name="Huang E.J."/>
            <person name="Li L.F."/>
            <person name="Wei W."/>
            <person name="Gao Y.C."/>
            <person name="Liu J.Z."/>
            <person name="Shao H.Z."/>
            <person name="Wang X."/>
            <person name="Wang C.C."/>
            <person name="Yang T.C."/>
            <person name="Huo Q.B."/>
            <person name="Li W."/>
            <person name="Chen H.Y."/>
            <person name="Chen S.E."/>
            <person name="Zhou L.G."/>
            <person name="Ni X.B."/>
            <person name="Tian J.H."/>
            <person name="Sheng Y."/>
            <person name="Liu T."/>
            <person name="Pan Y.S."/>
            <person name="Xia L.Y."/>
            <person name="Li J."/>
            <person name="Zhao F."/>
            <person name="Cao W.C."/>
        </authorList>
    </citation>
    <scope>NUCLEOTIDE SEQUENCE</scope>
    <source>
        <strain evidence="1">Rmic-2018</strain>
    </source>
</reference>
<name>A0A9J6EV65_RHIMP</name>